<name>A0A1X0U3J4_9BACT</name>
<dbReference type="InterPro" id="IPR058078">
    <property type="entry name" value="Cj0814-like"/>
</dbReference>
<dbReference type="NCBIfam" id="NF046095">
    <property type="entry name" value="flg_dep_Cj0814"/>
    <property type="match status" value="1"/>
</dbReference>
<evidence type="ECO:0000256" key="1">
    <source>
        <dbReference type="SAM" id="Coils"/>
    </source>
</evidence>
<comment type="caution">
    <text evidence="2">The sequence shown here is derived from an EMBL/GenBank/DDBJ whole genome shotgun (WGS) entry which is preliminary data.</text>
</comment>
<organism evidence="2 3">
    <name type="scientific">Campylobacter concisus</name>
    <dbReference type="NCBI Taxonomy" id="199"/>
    <lineage>
        <taxon>Bacteria</taxon>
        <taxon>Pseudomonadati</taxon>
        <taxon>Campylobacterota</taxon>
        <taxon>Epsilonproteobacteria</taxon>
        <taxon>Campylobacterales</taxon>
        <taxon>Campylobacteraceae</taxon>
        <taxon>Campylobacter</taxon>
    </lineage>
</organism>
<evidence type="ECO:0000313" key="3">
    <source>
        <dbReference type="Proteomes" id="UP000192671"/>
    </source>
</evidence>
<keyword evidence="1" id="KW-0175">Coiled coil</keyword>
<gene>
    <name evidence="2" type="ORF">A3835_04145</name>
</gene>
<dbReference type="Proteomes" id="UP000192671">
    <property type="component" value="Unassembled WGS sequence"/>
</dbReference>
<sequence>MLSGIGGFSSVAKNFQLNEKHSIKSQIIYKNEISQPDTVEHKFNEVLGYKVGADGYFTSEFNEAAGIPKDYKIHSDTLKSLVNVNDKAIAFNKMFSKIDIAKTARNAYKILSQVAGDELLNSKESFTKEDLAKFPQGYEYEKSSLKVTKVNKNIYDYASARSAFDDKSGKTNMETLFFNSSYHALTTTPQYKPSTNIFDNNNGGKESENVSVFINPHGERYANPDGSITKGGLIAAVINSNLDVREGETTVWGKMQGYDKSISGKEYRQKLDAFIDSRNIYGIKGSELDGLSKDYREYVLTFQKMQESLLPGSTALSGNSNVTSDGKESKSLFEIMQEDMKEAQKRLEKLTRQEKLTQKMLDKNRKYDKKLEQNARKNLEELEAMMKFNAKSVDIKA</sequence>
<reference evidence="2 3" key="1">
    <citation type="journal article" date="2017" name="Gene Rep">
        <title>The ribosomal RNA operon (rrn) of Campylobacter concisus supports molecular typing to genomospecies level.</title>
        <authorList>
            <person name="Huq M."/>
            <person name="Van T.T.H."/>
            <person name="Gurtler V."/>
            <person name="Elshagmani E."/>
            <person name="Allemailem K.S."/>
            <person name="Smooker P.M."/>
            <person name="Istivan T.S."/>
        </authorList>
    </citation>
    <scope>NUCLEOTIDE SEQUENCE [LARGE SCALE GENOMIC DNA]</scope>
    <source>
        <strain evidence="2 3">RCH 26</strain>
    </source>
</reference>
<accession>A0A1X0U3J4</accession>
<protein>
    <submittedName>
        <fullName evidence="2">Uncharacterized protein</fullName>
    </submittedName>
</protein>
<dbReference type="AlphaFoldDB" id="A0A1X0U3J4"/>
<proteinExistence type="predicted"/>
<feature type="coiled-coil region" evidence="1">
    <location>
        <begin position="333"/>
        <end position="360"/>
    </location>
</feature>
<dbReference type="EMBL" id="LVWL01000018">
    <property type="protein sequence ID" value="ORI08711.1"/>
    <property type="molecule type" value="Genomic_DNA"/>
</dbReference>
<evidence type="ECO:0000313" key="2">
    <source>
        <dbReference type="EMBL" id="ORI08711.1"/>
    </source>
</evidence>